<name>A0A846MXE6_9PROT</name>
<dbReference type="EMBL" id="JAASRM010000001">
    <property type="protein sequence ID" value="NIK88238.1"/>
    <property type="molecule type" value="Genomic_DNA"/>
</dbReference>
<evidence type="ECO:0000313" key="2">
    <source>
        <dbReference type="Proteomes" id="UP000570514"/>
    </source>
</evidence>
<dbReference type="AlphaFoldDB" id="A0A846MXE6"/>
<organism evidence="1 2">
    <name type="scientific">Rhizomicrobium palustre</name>
    <dbReference type="NCBI Taxonomy" id="189966"/>
    <lineage>
        <taxon>Bacteria</taxon>
        <taxon>Pseudomonadati</taxon>
        <taxon>Pseudomonadota</taxon>
        <taxon>Alphaproteobacteria</taxon>
        <taxon>Micropepsales</taxon>
        <taxon>Micropepsaceae</taxon>
        <taxon>Rhizomicrobium</taxon>
    </lineage>
</organism>
<dbReference type="RefSeq" id="WP_167082430.1">
    <property type="nucleotide sequence ID" value="NZ_BAAADC010000001.1"/>
</dbReference>
<evidence type="ECO:0000313" key="1">
    <source>
        <dbReference type="EMBL" id="NIK88238.1"/>
    </source>
</evidence>
<reference evidence="1 2" key="1">
    <citation type="submission" date="2020-03" db="EMBL/GenBank/DDBJ databases">
        <title>Genomic Encyclopedia of Type Strains, Phase IV (KMG-IV): sequencing the most valuable type-strain genomes for metagenomic binning, comparative biology and taxonomic classification.</title>
        <authorList>
            <person name="Goeker M."/>
        </authorList>
    </citation>
    <scope>NUCLEOTIDE SEQUENCE [LARGE SCALE GENOMIC DNA]</scope>
    <source>
        <strain evidence="1 2">DSM 19867</strain>
    </source>
</reference>
<keyword evidence="2" id="KW-1185">Reference proteome</keyword>
<comment type="caution">
    <text evidence="1">The sequence shown here is derived from an EMBL/GenBank/DDBJ whole genome shotgun (WGS) entry which is preliminary data.</text>
</comment>
<dbReference type="InterPro" id="IPR011660">
    <property type="entry name" value="VapB-like"/>
</dbReference>
<accession>A0A846MXE6</accession>
<gene>
    <name evidence="1" type="ORF">FHS83_001556</name>
</gene>
<dbReference type="Pfam" id="PF07704">
    <property type="entry name" value="PSK_trans_fac"/>
    <property type="match status" value="1"/>
</dbReference>
<dbReference type="Proteomes" id="UP000570514">
    <property type="component" value="Unassembled WGS sequence"/>
</dbReference>
<protein>
    <submittedName>
        <fullName evidence="1">Antitoxin VapB</fullName>
    </submittedName>
</protein>
<proteinExistence type="predicted"/>
<sequence length="91" mass="10183">MNVRISDPKIDQLAAELAKRTGEDPTALVIRTLEERLQAEPVPLRDEAAVRADREKRKAEILQILARIDSMPVVDNRPPDELLYDAQGLPG</sequence>